<protein>
    <recommendedName>
        <fullName evidence="4">PAS domain-containing protein</fullName>
    </recommendedName>
</protein>
<keyword evidence="3" id="KW-1185">Reference proteome</keyword>
<organism evidence="2 3">
    <name type="scientific">Stentor coeruleus</name>
    <dbReference type="NCBI Taxonomy" id="5963"/>
    <lineage>
        <taxon>Eukaryota</taxon>
        <taxon>Sar</taxon>
        <taxon>Alveolata</taxon>
        <taxon>Ciliophora</taxon>
        <taxon>Postciliodesmatophora</taxon>
        <taxon>Heterotrichea</taxon>
        <taxon>Heterotrichida</taxon>
        <taxon>Stentoridae</taxon>
        <taxon>Stentor</taxon>
    </lineage>
</organism>
<evidence type="ECO:0000256" key="1">
    <source>
        <dbReference type="SAM" id="Phobius"/>
    </source>
</evidence>
<sequence length="1310" mass="152730">MPIKNWNNFEPFWKSLNFACIDSLAAAYNLSKEFMMIIVCSLALAVFILSLILLLLYFEKGIPKLLIRSFYGISCFLCDLYFIPACISLVTLIKYSSFNYDYIEEYVNKIPASTLNYGNLGQIGGIFAVLVLIMFTVMFETCAYDMRYSLKNNFHTRVHPGLGIFLKVFYFVQCVLFTTLQIKKYEVYLCISCILYLMMIIITIYQIPFHSFFSNSILIFVHFDAFYLNFIFLLQIIVDSATVGIVLAFIMQPFILLLSMEMNKFLLNRKCKKRNAKFAKIIELEHYLRDEFLKHSVDPKILELLNKNIQFNARFNNDKLIRVLQAYYCLEALKDPELAYIKIGTCEFSGFNLIINYQVFKCKDLLESLNYELSEGKKLFLFHRDLDVTKKIDFEICLSLLSLFRKILNYPKEIHIIKSLLINDYQMIKTTKRRYKKLIKESPDSLVLLDMYSSFLFNILHDEDEGVEFLQRRNRLLTEFGGSKPKESITKNDYPILIASGSKNISGKIVYANDKMLEILGHNSESIKECYLSQFIPIPFDHQHNNLLCNFSSKCVSRKIICNSFNFISVNDFLIECQFETECIIYGEKPYFISTFELNNNKKRSVVLLDSAGLILSASENFLSMFSITSYKEKNIEDILDEHQFLKKPIQTPIKVRKSTLICIIDLIKQKNLTFFVVYFSSNTQELENIIYKKSYSIREPPIHMLSNQQNLLTKNAATTVFRNKTTYFEESKIQEQLKISFTQSNSVVASHYLNIQKETLALNKSTKSFRIMLYILCITILAVIIVTSIETYIMYSKGESLASLDSLKRFGELNYQLTKIAVIIRSLDLRSRHVNENWYTKENLAETINDATAVYKYFIDDQQSLKICNSFKSESFARSKDFMYLINNGDIYYSKITNKTLSMQLSNLNNLIGNLLQTASVFDSNSSAEGFKLESSFLIIYNILGSIHKSLDSIVELLYLCSTERGYALTFLEDYVLIGGIGILGMLFIILTIFVIFSEKYVKFLWDYLQKSVDRSYTEIKNNVSERLSTIHSKDLSEENEPKQVKVSKKNRKVTHSLRHLFRFFLLYAVCIGIMIVQSKYFIEEIRAGLEHRPYLITSFAATKTSILRIAFWTNEYAIIDPEYKLENYYDFTLFDELGKNIDSEIEKLNSIRNVLKEVHVKLLITIGAENILYNKYSESVFSLHYGLHSATNLISSESYFLRNSNFNLTSEFLAFNKFTSELVNATETFTEMLDKTSYNIIISLLHNLIYFTIFSNCFLILVFFGYYFPYLRRETQILIFLRKFLCFLPSENRKNMHDQEQKKKNYTK</sequence>
<feature type="transmembrane region" description="Helical" evidence="1">
    <location>
        <begin position="772"/>
        <end position="796"/>
    </location>
</feature>
<dbReference type="Proteomes" id="UP000187209">
    <property type="component" value="Unassembled WGS sequence"/>
</dbReference>
<feature type="transmembrane region" description="Helical" evidence="1">
    <location>
        <begin position="1062"/>
        <end position="1084"/>
    </location>
</feature>
<evidence type="ECO:0000313" key="3">
    <source>
        <dbReference type="Proteomes" id="UP000187209"/>
    </source>
</evidence>
<feature type="transmembrane region" description="Helical" evidence="1">
    <location>
        <begin position="185"/>
        <end position="205"/>
    </location>
</feature>
<feature type="transmembrane region" description="Helical" evidence="1">
    <location>
        <begin position="243"/>
        <end position="260"/>
    </location>
</feature>
<feature type="transmembrane region" description="Helical" evidence="1">
    <location>
        <begin position="217"/>
        <end position="237"/>
    </location>
</feature>
<proteinExistence type="predicted"/>
<feature type="transmembrane region" description="Helical" evidence="1">
    <location>
        <begin position="120"/>
        <end position="139"/>
    </location>
</feature>
<reference evidence="2 3" key="1">
    <citation type="submission" date="2016-11" db="EMBL/GenBank/DDBJ databases">
        <title>The macronuclear genome of Stentor coeruleus: a giant cell with tiny introns.</title>
        <authorList>
            <person name="Slabodnick M."/>
            <person name="Ruby J.G."/>
            <person name="Reiff S.B."/>
            <person name="Swart E.C."/>
            <person name="Gosai S."/>
            <person name="Prabakaran S."/>
            <person name="Witkowska E."/>
            <person name="Larue G.E."/>
            <person name="Fisher S."/>
            <person name="Freeman R.M."/>
            <person name="Gunawardena J."/>
            <person name="Chu W."/>
            <person name="Stover N.A."/>
            <person name="Gregory B.D."/>
            <person name="Nowacki M."/>
            <person name="Derisi J."/>
            <person name="Roy S.W."/>
            <person name="Marshall W.F."/>
            <person name="Sood P."/>
        </authorList>
    </citation>
    <scope>NUCLEOTIDE SEQUENCE [LARGE SCALE GENOMIC DNA]</scope>
    <source>
        <strain evidence="2">WM001</strain>
    </source>
</reference>
<feature type="transmembrane region" description="Helical" evidence="1">
    <location>
        <begin position="70"/>
        <end position="93"/>
    </location>
</feature>
<keyword evidence="1" id="KW-0472">Membrane</keyword>
<gene>
    <name evidence="2" type="ORF">SteCoe_1528</name>
</gene>
<keyword evidence="1" id="KW-0812">Transmembrane</keyword>
<feature type="transmembrane region" description="Helical" evidence="1">
    <location>
        <begin position="976"/>
        <end position="998"/>
    </location>
</feature>
<keyword evidence="1" id="KW-1133">Transmembrane helix</keyword>
<feature type="transmembrane region" description="Helical" evidence="1">
    <location>
        <begin position="160"/>
        <end position="179"/>
    </location>
</feature>
<dbReference type="EMBL" id="MPUH01000016">
    <property type="protein sequence ID" value="OMJ95154.1"/>
    <property type="molecule type" value="Genomic_DNA"/>
</dbReference>
<comment type="caution">
    <text evidence="2">The sequence shown here is derived from an EMBL/GenBank/DDBJ whole genome shotgun (WGS) entry which is preliminary data.</text>
</comment>
<feature type="transmembrane region" description="Helical" evidence="1">
    <location>
        <begin position="1250"/>
        <end position="1270"/>
    </location>
</feature>
<accession>A0A1R2D1L5</accession>
<feature type="transmembrane region" description="Helical" evidence="1">
    <location>
        <begin position="34"/>
        <end position="58"/>
    </location>
</feature>
<evidence type="ECO:0008006" key="4">
    <source>
        <dbReference type="Google" id="ProtNLM"/>
    </source>
</evidence>
<name>A0A1R2D1L5_9CILI</name>
<evidence type="ECO:0000313" key="2">
    <source>
        <dbReference type="EMBL" id="OMJ95154.1"/>
    </source>
</evidence>